<keyword evidence="2" id="KW-1185">Reference proteome</keyword>
<evidence type="ECO:0000313" key="2">
    <source>
        <dbReference type="Proteomes" id="UP000469724"/>
    </source>
</evidence>
<dbReference type="Proteomes" id="UP000469724">
    <property type="component" value="Unassembled WGS sequence"/>
</dbReference>
<accession>A0A7K3NII1</accession>
<reference evidence="1 2" key="1">
    <citation type="submission" date="2020-02" db="EMBL/GenBank/DDBJ databases">
        <title>Comparative genomics of sulfur disproportionating microorganisms.</title>
        <authorList>
            <person name="Ward L.M."/>
            <person name="Bertran E."/>
            <person name="Johnston D.T."/>
        </authorList>
    </citation>
    <scope>NUCLEOTIDE SEQUENCE [LARGE SCALE GENOMIC DNA]</scope>
    <source>
        <strain evidence="1 2">DSM 3696</strain>
    </source>
</reference>
<evidence type="ECO:0000313" key="1">
    <source>
        <dbReference type="EMBL" id="NDY55998.1"/>
    </source>
</evidence>
<proteinExistence type="predicted"/>
<gene>
    <name evidence="1" type="ORF">G3N56_04465</name>
</gene>
<dbReference type="RefSeq" id="WP_163301051.1">
    <property type="nucleotide sequence ID" value="NZ_JAAGRQ010000012.1"/>
</dbReference>
<name>A0A7K3NII1_9BACT</name>
<evidence type="ECO:0008006" key="3">
    <source>
        <dbReference type="Google" id="ProtNLM"/>
    </source>
</evidence>
<sequence length="131" mass="14270">MKNWKPLLAACIIFLSGAVLGVAGTRLYVQRAVLRTVAGDMAQVEGLIMGRLDDKLDLSDEQRRELRPILARALDELSAIRQESRPKADAAIDRAVADMKPRLTPEQGEALSAMAARFRAARAALDGASRE</sequence>
<comment type="caution">
    <text evidence="1">The sequence shown here is derived from an EMBL/GenBank/DDBJ whole genome shotgun (WGS) entry which is preliminary data.</text>
</comment>
<dbReference type="AlphaFoldDB" id="A0A7K3NII1"/>
<protein>
    <recommendedName>
        <fullName evidence="3">Periplasmic heavy metal sensor</fullName>
    </recommendedName>
</protein>
<dbReference type="EMBL" id="JAAGRQ010000012">
    <property type="protein sequence ID" value="NDY55998.1"/>
    <property type="molecule type" value="Genomic_DNA"/>
</dbReference>
<organism evidence="1 2">
    <name type="scientific">Desulfolutivibrio sulfodismutans</name>
    <dbReference type="NCBI Taxonomy" id="63561"/>
    <lineage>
        <taxon>Bacteria</taxon>
        <taxon>Pseudomonadati</taxon>
        <taxon>Thermodesulfobacteriota</taxon>
        <taxon>Desulfovibrionia</taxon>
        <taxon>Desulfovibrionales</taxon>
        <taxon>Desulfovibrionaceae</taxon>
        <taxon>Desulfolutivibrio</taxon>
    </lineage>
</organism>